<dbReference type="InterPro" id="IPR007055">
    <property type="entry name" value="BON_dom"/>
</dbReference>
<dbReference type="InterPro" id="IPR000644">
    <property type="entry name" value="CBS_dom"/>
</dbReference>
<evidence type="ECO:0000259" key="4">
    <source>
        <dbReference type="PROSITE" id="PS51371"/>
    </source>
</evidence>
<feature type="domain" description="CBS" evidence="4">
    <location>
        <begin position="9"/>
        <end position="68"/>
    </location>
</feature>
<dbReference type="InterPro" id="IPR046342">
    <property type="entry name" value="CBS_dom_sf"/>
</dbReference>
<evidence type="ECO:0000259" key="3">
    <source>
        <dbReference type="PROSITE" id="PS50914"/>
    </source>
</evidence>
<evidence type="ECO:0000256" key="1">
    <source>
        <dbReference type="ARBA" id="ARBA00023122"/>
    </source>
</evidence>
<keyword evidence="1 2" id="KW-0129">CBS domain</keyword>
<dbReference type="InterPro" id="IPR017080">
    <property type="entry name" value="UCP036990_CBS_BON"/>
</dbReference>
<dbReference type="Gene3D" id="3.10.580.10">
    <property type="entry name" value="CBS-domain"/>
    <property type="match status" value="1"/>
</dbReference>
<proteinExistence type="predicted"/>
<feature type="domain" description="CBS" evidence="4">
    <location>
        <begin position="91"/>
        <end position="148"/>
    </location>
</feature>
<dbReference type="PROSITE" id="PS51371">
    <property type="entry name" value="CBS"/>
    <property type="match status" value="2"/>
</dbReference>
<dbReference type="SMART" id="SM00116">
    <property type="entry name" value="CBS"/>
    <property type="match status" value="2"/>
</dbReference>
<dbReference type="Gene3D" id="3.30.1340.30">
    <property type="match status" value="1"/>
</dbReference>
<dbReference type="SUPFAM" id="SSF54631">
    <property type="entry name" value="CBS-domain pair"/>
    <property type="match status" value="1"/>
</dbReference>
<accession>A0ABN3XSC4</accession>
<gene>
    <name evidence="5" type="ORF">GCM10017559_03600</name>
</gene>
<evidence type="ECO:0000313" key="6">
    <source>
        <dbReference type="Proteomes" id="UP001499930"/>
    </source>
</evidence>
<dbReference type="Pfam" id="PF00571">
    <property type="entry name" value="CBS"/>
    <property type="match status" value="2"/>
</dbReference>
<dbReference type="PANTHER" id="PTHR43080">
    <property type="entry name" value="CBS DOMAIN-CONTAINING PROTEIN CBSX3, MITOCHONDRIAL"/>
    <property type="match status" value="1"/>
</dbReference>
<comment type="caution">
    <text evidence="5">The sequence shown here is derived from an EMBL/GenBank/DDBJ whole genome shotgun (WGS) entry which is preliminary data.</text>
</comment>
<reference evidence="5 6" key="1">
    <citation type="journal article" date="2019" name="Int. J. Syst. Evol. Microbiol.">
        <title>The Global Catalogue of Microorganisms (GCM) 10K type strain sequencing project: providing services to taxonomists for standard genome sequencing and annotation.</title>
        <authorList>
            <consortium name="The Broad Institute Genomics Platform"/>
            <consortium name="The Broad Institute Genome Sequencing Center for Infectious Disease"/>
            <person name="Wu L."/>
            <person name="Ma J."/>
        </authorList>
    </citation>
    <scope>NUCLEOTIDE SEQUENCE [LARGE SCALE GENOMIC DNA]</scope>
    <source>
        <strain evidence="5 6">JCM 3106</strain>
    </source>
</reference>
<dbReference type="Proteomes" id="UP001499930">
    <property type="component" value="Unassembled WGS sequence"/>
</dbReference>
<dbReference type="Pfam" id="PF04972">
    <property type="entry name" value="BON"/>
    <property type="match status" value="1"/>
</dbReference>
<sequence length="225" mass="24203">MPIEIKDVMGRVAIAVQPDTSFAGILATMKRFAVSAVAVLDADRRPVGVVSQDDLLLKEVVEARHGAGILKGEKRRQEQRKAAGVNAAELMTSPAITVTPGTPVREAARLMHERRIKQLPVIDPVTGRIIGTVHQRDLLRVFTRPAEEMRAEIEAVVRGAAGLDPSTVSIGVRDGVVTVGGVVERTSQITRLVEAIGRVEGVIKVVPEFTFAHDDSVGIVTPPLY</sequence>
<organism evidence="5 6">
    <name type="scientific">Streptosporangium longisporum</name>
    <dbReference type="NCBI Taxonomy" id="46187"/>
    <lineage>
        <taxon>Bacteria</taxon>
        <taxon>Bacillati</taxon>
        <taxon>Actinomycetota</taxon>
        <taxon>Actinomycetes</taxon>
        <taxon>Streptosporangiales</taxon>
        <taxon>Streptosporangiaceae</taxon>
        <taxon>Streptosporangium</taxon>
    </lineage>
</organism>
<dbReference type="RefSeq" id="WP_344887242.1">
    <property type="nucleotide sequence ID" value="NZ_BAAAWD010000002.1"/>
</dbReference>
<feature type="domain" description="BON" evidence="3">
    <location>
        <begin position="145"/>
        <end position="213"/>
    </location>
</feature>
<name>A0ABN3XSC4_9ACTN</name>
<evidence type="ECO:0000313" key="5">
    <source>
        <dbReference type="EMBL" id="GAA2987130.1"/>
    </source>
</evidence>
<evidence type="ECO:0000256" key="2">
    <source>
        <dbReference type="PROSITE-ProRule" id="PRU00703"/>
    </source>
</evidence>
<dbReference type="PIRSF" id="PIRSF036990">
    <property type="entry name" value="UCP036990_CBS_BON"/>
    <property type="match status" value="1"/>
</dbReference>
<dbReference type="PANTHER" id="PTHR43080:SF29">
    <property type="entry name" value="OS02G0818000 PROTEIN"/>
    <property type="match status" value="1"/>
</dbReference>
<dbReference type="PROSITE" id="PS50914">
    <property type="entry name" value="BON"/>
    <property type="match status" value="1"/>
</dbReference>
<dbReference type="EMBL" id="BAAAWD010000002">
    <property type="protein sequence ID" value="GAA2987130.1"/>
    <property type="molecule type" value="Genomic_DNA"/>
</dbReference>
<dbReference type="InterPro" id="IPR051257">
    <property type="entry name" value="Diverse_CBS-Domain"/>
</dbReference>
<keyword evidence="6" id="KW-1185">Reference proteome</keyword>
<protein>
    <submittedName>
        <fullName evidence="5">CBS domain-containing protein</fullName>
    </submittedName>
</protein>